<evidence type="ECO:0000313" key="8">
    <source>
        <dbReference type="EMBL" id="KAK8889626.1"/>
    </source>
</evidence>
<feature type="region of interest" description="Disordered" evidence="5">
    <location>
        <begin position="59"/>
        <end position="78"/>
    </location>
</feature>
<dbReference type="InterPro" id="IPR000340">
    <property type="entry name" value="Dual-sp_phosphatase_cat-dom"/>
</dbReference>
<dbReference type="InterPro" id="IPR029021">
    <property type="entry name" value="Prot-tyrosine_phosphatase-like"/>
</dbReference>
<name>A0ABR2KFS6_9EUKA</name>
<feature type="domain" description="Tyrosine-protein phosphatase" evidence="6">
    <location>
        <begin position="228"/>
        <end position="371"/>
    </location>
</feature>
<dbReference type="SMART" id="SM00195">
    <property type="entry name" value="DSPc"/>
    <property type="match status" value="1"/>
</dbReference>
<dbReference type="SUPFAM" id="SSF52799">
    <property type="entry name" value="(Phosphotyrosine protein) phosphatases II"/>
    <property type="match status" value="1"/>
</dbReference>
<evidence type="ECO:0000259" key="7">
    <source>
        <dbReference type="PROSITE" id="PS50056"/>
    </source>
</evidence>
<dbReference type="Proteomes" id="UP001470230">
    <property type="component" value="Unassembled WGS sequence"/>
</dbReference>
<dbReference type="PROSITE" id="PS00383">
    <property type="entry name" value="TYR_PHOSPHATASE_1"/>
    <property type="match status" value="1"/>
</dbReference>
<gene>
    <name evidence="8" type="ORF">M9Y10_034378</name>
</gene>
<protein>
    <recommendedName>
        <fullName evidence="2">protein-tyrosine-phosphatase</fullName>
        <ecNumber evidence="2">3.1.3.48</ecNumber>
    </recommendedName>
</protein>
<dbReference type="EMBL" id="JAPFFF010000005">
    <property type="protein sequence ID" value="KAK8889626.1"/>
    <property type="molecule type" value="Genomic_DNA"/>
</dbReference>
<feature type="compositionally biased region" description="Basic and acidic residues" evidence="5">
    <location>
        <begin position="65"/>
        <end position="75"/>
    </location>
</feature>
<keyword evidence="9" id="KW-1185">Reference proteome</keyword>
<evidence type="ECO:0000256" key="3">
    <source>
        <dbReference type="ARBA" id="ARBA00022801"/>
    </source>
</evidence>
<evidence type="ECO:0000259" key="6">
    <source>
        <dbReference type="PROSITE" id="PS50054"/>
    </source>
</evidence>
<evidence type="ECO:0000313" key="9">
    <source>
        <dbReference type="Proteomes" id="UP001470230"/>
    </source>
</evidence>
<sequence>MGIAVSIEHSLKPEGYSGKAIMCFSYDVNTKSFKTISFMDFIDSPSDFTTSPFIIIEPTHGTKPPTDKNNNKAEESPPSISYVETSQVLHSTYKISQFKFASFRLWILVSNSISSTHISECITECRTYPFNDFFSTKAKLVDDIFYDIANVSSFAAAFKPPSQSSTFRLSSPLRTTAQLNSNTLIVRRSHEAVALQTAFGNQKKTDFNFNLNNNNNAELTANPISKSNDCDFVISGLFIGGEAAARNKSLLLRLGITHIVNLNSGDSVVDEYEEFQYFPVILNDSVFEDLNLDFWNAVKFIDCAVKHKGTVLVHCRRGISRSAALCVAYLMDHRGMSLDSAMVLVKKQRPTVNINQGFREQLKEHEDHLTQKPPKTPRYGLNLTVFT</sequence>
<dbReference type="EC" id="3.1.3.48" evidence="2"/>
<accession>A0ABR2KFS6</accession>
<keyword evidence="4" id="KW-0904">Protein phosphatase</keyword>
<dbReference type="PROSITE" id="PS50054">
    <property type="entry name" value="TYR_PHOSPHATASE_DUAL"/>
    <property type="match status" value="1"/>
</dbReference>
<dbReference type="PANTHER" id="PTHR10159:SF519">
    <property type="entry name" value="DUAL SPECIFICITY PROTEIN PHOSPHATASE MPK3"/>
    <property type="match status" value="1"/>
</dbReference>
<evidence type="ECO:0000256" key="1">
    <source>
        <dbReference type="ARBA" id="ARBA00008601"/>
    </source>
</evidence>
<dbReference type="CDD" id="cd14498">
    <property type="entry name" value="DSP"/>
    <property type="match status" value="1"/>
</dbReference>
<comment type="similarity">
    <text evidence="1">Belongs to the protein-tyrosine phosphatase family. Non-receptor class dual specificity subfamily.</text>
</comment>
<evidence type="ECO:0000256" key="4">
    <source>
        <dbReference type="ARBA" id="ARBA00022912"/>
    </source>
</evidence>
<feature type="domain" description="Tyrosine specific protein phosphatases" evidence="7">
    <location>
        <begin position="292"/>
        <end position="350"/>
    </location>
</feature>
<dbReference type="InterPro" id="IPR020422">
    <property type="entry name" value="TYR_PHOSPHATASE_DUAL_dom"/>
</dbReference>
<dbReference type="Pfam" id="PF00782">
    <property type="entry name" value="DSPc"/>
    <property type="match status" value="1"/>
</dbReference>
<evidence type="ECO:0000256" key="5">
    <source>
        <dbReference type="SAM" id="MobiDB-lite"/>
    </source>
</evidence>
<dbReference type="Gene3D" id="3.90.190.10">
    <property type="entry name" value="Protein tyrosine phosphatase superfamily"/>
    <property type="match status" value="1"/>
</dbReference>
<proteinExistence type="inferred from homology"/>
<keyword evidence="3" id="KW-0378">Hydrolase</keyword>
<dbReference type="InterPro" id="IPR000387">
    <property type="entry name" value="Tyr_Pase_dom"/>
</dbReference>
<comment type="caution">
    <text evidence="8">The sequence shown here is derived from an EMBL/GenBank/DDBJ whole genome shotgun (WGS) entry which is preliminary data.</text>
</comment>
<organism evidence="8 9">
    <name type="scientific">Tritrichomonas musculus</name>
    <dbReference type="NCBI Taxonomy" id="1915356"/>
    <lineage>
        <taxon>Eukaryota</taxon>
        <taxon>Metamonada</taxon>
        <taxon>Parabasalia</taxon>
        <taxon>Tritrichomonadida</taxon>
        <taxon>Tritrichomonadidae</taxon>
        <taxon>Tritrichomonas</taxon>
    </lineage>
</organism>
<dbReference type="InterPro" id="IPR016130">
    <property type="entry name" value="Tyr_Pase_AS"/>
</dbReference>
<reference evidence="8 9" key="1">
    <citation type="submission" date="2024-04" db="EMBL/GenBank/DDBJ databases">
        <title>Tritrichomonas musculus Genome.</title>
        <authorList>
            <person name="Alves-Ferreira E."/>
            <person name="Grigg M."/>
            <person name="Lorenzi H."/>
            <person name="Galac M."/>
        </authorList>
    </citation>
    <scope>NUCLEOTIDE SEQUENCE [LARGE SCALE GENOMIC DNA]</scope>
    <source>
        <strain evidence="8 9">EAF2021</strain>
    </source>
</reference>
<dbReference type="PROSITE" id="PS50056">
    <property type="entry name" value="TYR_PHOSPHATASE_2"/>
    <property type="match status" value="1"/>
</dbReference>
<dbReference type="PANTHER" id="PTHR10159">
    <property type="entry name" value="DUAL SPECIFICITY PROTEIN PHOSPHATASE"/>
    <property type="match status" value="1"/>
</dbReference>
<evidence type="ECO:0000256" key="2">
    <source>
        <dbReference type="ARBA" id="ARBA00013064"/>
    </source>
</evidence>